<organism evidence="1 2">
    <name type="scientific">Folsomia candida</name>
    <name type="common">Springtail</name>
    <dbReference type="NCBI Taxonomy" id="158441"/>
    <lineage>
        <taxon>Eukaryota</taxon>
        <taxon>Metazoa</taxon>
        <taxon>Ecdysozoa</taxon>
        <taxon>Arthropoda</taxon>
        <taxon>Hexapoda</taxon>
        <taxon>Collembola</taxon>
        <taxon>Entomobryomorpha</taxon>
        <taxon>Isotomoidea</taxon>
        <taxon>Isotomidae</taxon>
        <taxon>Proisotominae</taxon>
        <taxon>Folsomia</taxon>
    </lineage>
</organism>
<dbReference type="AlphaFoldDB" id="A0A226DM54"/>
<dbReference type="EMBL" id="LNIX01000015">
    <property type="protein sequence ID" value="OXA46625.1"/>
    <property type="molecule type" value="Genomic_DNA"/>
</dbReference>
<gene>
    <name evidence="1" type="ORF">Fcan01_18796</name>
</gene>
<keyword evidence="2" id="KW-1185">Reference proteome</keyword>
<proteinExistence type="predicted"/>
<dbReference type="OrthoDB" id="420195at2759"/>
<sequence length="226" mass="26245">MVFLEKFRKCCSEKYTRFDTIPPTDDNERRLPPGSDFHLESLSSNDMTAWCKDLEESEHIDVHNGQLCKPYFQQSLDQPPQVSSSIFLLPPGISKFLPHLHALLDVEPPNWDKNHEYGSADVDVYYVDGQRGGWVKTEEGTALRDVMRQERYYLPSRESRRMEYLDFLFSQKNQNFKVENGQTINEILELFTSDRLLSLDFRRLRLLLTGEVDGGSMFLQVGLKIG</sequence>
<name>A0A226DM54_FOLCA</name>
<comment type="caution">
    <text evidence="1">The sequence shown here is derived from an EMBL/GenBank/DDBJ whole genome shotgun (WGS) entry which is preliminary data.</text>
</comment>
<reference evidence="1 2" key="1">
    <citation type="submission" date="2015-12" db="EMBL/GenBank/DDBJ databases">
        <title>The genome of Folsomia candida.</title>
        <authorList>
            <person name="Faddeeva A."/>
            <person name="Derks M.F."/>
            <person name="Anvar Y."/>
            <person name="Smit S."/>
            <person name="Van Straalen N."/>
            <person name="Roelofs D."/>
        </authorList>
    </citation>
    <scope>NUCLEOTIDE SEQUENCE [LARGE SCALE GENOMIC DNA]</scope>
    <source>
        <strain evidence="1 2">VU population</strain>
        <tissue evidence="1">Whole body</tissue>
    </source>
</reference>
<dbReference type="Proteomes" id="UP000198287">
    <property type="component" value="Unassembled WGS sequence"/>
</dbReference>
<accession>A0A226DM54</accession>
<evidence type="ECO:0000313" key="1">
    <source>
        <dbReference type="EMBL" id="OXA46625.1"/>
    </source>
</evidence>
<protein>
    <submittedName>
        <fullName evidence="1">Tetratricopeptide repeat protein 4</fullName>
    </submittedName>
</protein>
<evidence type="ECO:0000313" key="2">
    <source>
        <dbReference type="Proteomes" id="UP000198287"/>
    </source>
</evidence>